<dbReference type="Pfam" id="PF07816">
    <property type="entry name" value="DUF1645"/>
    <property type="match status" value="1"/>
</dbReference>
<evidence type="ECO:0000313" key="3">
    <source>
        <dbReference type="Proteomes" id="UP001187192"/>
    </source>
</evidence>
<feature type="compositionally biased region" description="Basic and acidic residues" evidence="1">
    <location>
        <begin position="78"/>
        <end position="92"/>
    </location>
</feature>
<comment type="caution">
    <text evidence="2">The sequence shown here is derived from an EMBL/GenBank/DDBJ whole genome shotgun (WGS) entry which is preliminary data.</text>
</comment>
<gene>
    <name evidence="2" type="ORF">TIFTF001_034135</name>
</gene>
<dbReference type="EMBL" id="BTGU01000209">
    <property type="protein sequence ID" value="GMN65068.1"/>
    <property type="molecule type" value="Genomic_DNA"/>
</dbReference>
<feature type="region of interest" description="Disordered" evidence="1">
    <location>
        <begin position="298"/>
        <end position="335"/>
    </location>
</feature>
<keyword evidence="3" id="KW-1185">Reference proteome</keyword>
<protein>
    <submittedName>
        <fullName evidence="2">Uncharacterized protein</fullName>
    </submittedName>
</protein>
<feature type="compositionally biased region" description="Basic and acidic residues" evidence="1">
    <location>
        <begin position="242"/>
        <end position="254"/>
    </location>
</feature>
<dbReference type="AlphaFoldDB" id="A0AA88E0K3"/>
<sequence>MEIPNEFYGYTSAATSPISVSSIEDGMNFYSAPTSPTSDVSNTCFGSLTEPTTPTRSYDQDFEFETSRRFNHSFSTDVKSRNEKPQKIRDRGSSPPLPAMAFADELFCDGKVVPLAAPQLKLPPGFFHGNDKFGGRHSVTTEPRSPRSVVRLPFPRPSLWNDDFDPFMVALENVKVEEKRGKKMEGKNSRRARSLSPLRSRPDEHHTGFGTAHRMMEDKHFGSNGLTEPNGTVSARWAGPQEEMKEAKSPREEIGFESNGQMGQPNGLPVVNQERKCPKGLAEPKGVVFARRVRQVKMDQEKPNGPDIASVQRSASERGHMSNGSGGGSTTRENKRQKIMRLLFRVASSKKESDENKVKEQNATLWKPTFLRRLSFKSREQTQYNRDTRVVSQVAKMTVIQYRPRLSLCMGHGPKM</sequence>
<feature type="region of interest" description="Disordered" evidence="1">
    <location>
        <begin position="34"/>
        <end position="59"/>
    </location>
</feature>
<proteinExistence type="predicted"/>
<evidence type="ECO:0000256" key="1">
    <source>
        <dbReference type="SAM" id="MobiDB-lite"/>
    </source>
</evidence>
<name>A0AA88E0K3_FICCA</name>
<accession>A0AA88E0K3</accession>
<organism evidence="2 3">
    <name type="scientific">Ficus carica</name>
    <name type="common">Common fig</name>
    <dbReference type="NCBI Taxonomy" id="3494"/>
    <lineage>
        <taxon>Eukaryota</taxon>
        <taxon>Viridiplantae</taxon>
        <taxon>Streptophyta</taxon>
        <taxon>Embryophyta</taxon>
        <taxon>Tracheophyta</taxon>
        <taxon>Spermatophyta</taxon>
        <taxon>Magnoliopsida</taxon>
        <taxon>eudicotyledons</taxon>
        <taxon>Gunneridae</taxon>
        <taxon>Pentapetalae</taxon>
        <taxon>rosids</taxon>
        <taxon>fabids</taxon>
        <taxon>Rosales</taxon>
        <taxon>Moraceae</taxon>
        <taxon>Ficeae</taxon>
        <taxon>Ficus</taxon>
    </lineage>
</organism>
<feature type="region of interest" description="Disordered" evidence="1">
    <location>
        <begin position="178"/>
        <end position="269"/>
    </location>
</feature>
<feature type="compositionally biased region" description="Polar residues" evidence="1">
    <location>
        <begin position="224"/>
        <end position="233"/>
    </location>
</feature>
<reference evidence="2" key="1">
    <citation type="submission" date="2023-07" db="EMBL/GenBank/DDBJ databases">
        <title>draft genome sequence of fig (Ficus carica).</title>
        <authorList>
            <person name="Takahashi T."/>
            <person name="Nishimura K."/>
        </authorList>
    </citation>
    <scope>NUCLEOTIDE SEQUENCE</scope>
</reference>
<dbReference type="InterPro" id="IPR012442">
    <property type="entry name" value="DUF1645_plant"/>
</dbReference>
<feature type="compositionally biased region" description="Basic and acidic residues" evidence="1">
    <location>
        <begin position="178"/>
        <end position="188"/>
    </location>
</feature>
<feature type="region of interest" description="Disordered" evidence="1">
    <location>
        <begin position="73"/>
        <end position="95"/>
    </location>
</feature>
<evidence type="ECO:0000313" key="2">
    <source>
        <dbReference type="EMBL" id="GMN65068.1"/>
    </source>
</evidence>
<dbReference type="Proteomes" id="UP001187192">
    <property type="component" value="Unassembled WGS sequence"/>
</dbReference>
<feature type="compositionally biased region" description="Polar residues" evidence="1">
    <location>
        <begin position="34"/>
        <end position="57"/>
    </location>
</feature>